<gene>
    <name evidence="2" type="ORF">BGZ65_012255</name>
</gene>
<feature type="compositionally biased region" description="Low complexity" evidence="1">
    <location>
        <begin position="9"/>
        <end position="28"/>
    </location>
</feature>
<sequence length="462" mass="50809">MKRSHSIKNTTTGTAINTGIGTSTSRSSSIRRKLVKMMPINPATTTKTTLRAPQAQELETKIQYDLCPNRNRSNCDKDINLHPDNTVIHTNPCQDNQGCQSHTEQSLNTGYGVSNNTSSEASTNNRHGSDKSRLKRRISLNIPSRYTKSLGAIMKNSNASTSFILSDKQPSPTPSCNSSINGSTSSISTHLQTKTGNMGQKFADFLGIGSTGDTSIRTDDSCAPSASSSMSSIKRSVSGVFEKKDTSTYLNTHKTTLLSKVLGAQHHHAQSQTHSGSKMIDSPKSGDSAMRGNTSWNAAEESRIIGWEMHKSVPPSEYEDEAFALWIRPNIQARTVISGADVENAEKASTVDAINNDEERRKNYRPELEDMKVLEEVLDFWVIILMRASASLYPFIASAHPKSIPINILWRSLQHIIKTISWLISAMQSRPRLSSTISKSDLTAILTTWAETSSLKLEHLPQ</sequence>
<comment type="caution">
    <text evidence="2">The sequence shown here is derived from an EMBL/GenBank/DDBJ whole genome shotgun (WGS) entry which is preliminary data.</text>
</comment>
<feature type="region of interest" description="Disordered" evidence="1">
    <location>
        <begin position="165"/>
        <end position="189"/>
    </location>
</feature>
<feature type="compositionally biased region" description="Low complexity" evidence="1">
    <location>
        <begin position="175"/>
        <end position="189"/>
    </location>
</feature>
<feature type="region of interest" description="Disordered" evidence="1">
    <location>
        <begin position="267"/>
        <end position="293"/>
    </location>
</feature>
<dbReference type="AlphaFoldDB" id="A0A9P6IM51"/>
<proteinExistence type="predicted"/>
<feature type="region of interest" description="Disordered" evidence="1">
    <location>
        <begin position="97"/>
        <end position="136"/>
    </location>
</feature>
<evidence type="ECO:0000313" key="2">
    <source>
        <dbReference type="EMBL" id="KAF9938760.1"/>
    </source>
</evidence>
<feature type="region of interest" description="Disordered" evidence="1">
    <location>
        <begin position="1"/>
        <end position="29"/>
    </location>
</feature>
<reference evidence="2" key="1">
    <citation type="journal article" date="2020" name="Fungal Divers.">
        <title>Resolving the Mortierellaceae phylogeny through synthesis of multi-gene phylogenetics and phylogenomics.</title>
        <authorList>
            <person name="Vandepol N."/>
            <person name="Liber J."/>
            <person name="Desiro A."/>
            <person name="Na H."/>
            <person name="Kennedy M."/>
            <person name="Barry K."/>
            <person name="Grigoriev I.V."/>
            <person name="Miller A.N."/>
            <person name="O'Donnell K."/>
            <person name="Stajich J.E."/>
            <person name="Bonito G."/>
        </authorList>
    </citation>
    <scope>NUCLEOTIDE SEQUENCE</scope>
    <source>
        <strain evidence="2">MES-2147</strain>
    </source>
</reference>
<evidence type="ECO:0000313" key="3">
    <source>
        <dbReference type="Proteomes" id="UP000749646"/>
    </source>
</evidence>
<name>A0A9P6IM51_9FUNG</name>
<organism evidence="2 3">
    <name type="scientific">Modicella reniformis</name>
    <dbReference type="NCBI Taxonomy" id="1440133"/>
    <lineage>
        <taxon>Eukaryota</taxon>
        <taxon>Fungi</taxon>
        <taxon>Fungi incertae sedis</taxon>
        <taxon>Mucoromycota</taxon>
        <taxon>Mortierellomycotina</taxon>
        <taxon>Mortierellomycetes</taxon>
        <taxon>Mortierellales</taxon>
        <taxon>Mortierellaceae</taxon>
        <taxon>Modicella</taxon>
    </lineage>
</organism>
<dbReference type="OrthoDB" id="10617358at2759"/>
<dbReference type="EMBL" id="JAAAHW010009579">
    <property type="protein sequence ID" value="KAF9938760.1"/>
    <property type="molecule type" value="Genomic_DNA"/>
</dbReference>
<feature type="compositionally biased region" description="Polar residues" evidence="1">
    <location>
        <begin position="97"/>
        <end position="113"/>
    </location>
</feature>
<evidence type="ECO:0000256" key="1">
    <source>
        <dbReference type="SAM" id="MobiDB-lite"/>
    </source>
</evidence>
<keyword evidence="3" id="KW-1185">Reference proteome</keyword>
<feature type="compositionally biased region" description="Low complexity" evidence="1">
    <location>
        <begin position="114"/>
        <end position="125"/>
    </location>
</feature>
<accession>A0A9P6IM51</accession>
<protein>
    <submittedName>
        <fullName evidence="2">Uncharacterized protein</fullName>
    </submittedName>
</protein>
<dbReference type="Proteomes" id="UP000749646">
    <property type="component" value="Unassembled WGS sequence"/>
</dbReference>